<dbReference type="SMART" id="SM00283">
    <property type="entry name" value="MA"/>
    <property type="match status" value="1"/>
</dbReference>
<dbReference type="GO" id="GO:0016020">
    <property type="term" value="C:membrane"/>
    <property type="evidence" value="ECO:0007669"/>
    <property type="project" value="InterPro"/>
</dbReference>
<dbReference type="EMBL" id="UFYA01000001">
    <property type="protein sequence ID" value="STD13430.1"/>
    <property type="molecule type" value="Genomic_DNA"/>
</dbReference>
<keyword evidence="1 6" id="KW-0812">Transmembrane</keyword>
<keyword evidence="2 6" id="KW-1133">Transmembrane helix</keyword>
<dbReference type="GO" id="GO:0004888">
    <property type="term" value="F:transmembrane signaling receptor activity"/>
    <property type="evidence" value="ECO:0007669"/>
    <property type="project" value="InterPro"/>
</dbReference>
<dbReference type="PROSITE" id="PS50111">
    <property type="entry name" value="CHEMOTAXIS_TRANSDUC_2"/>
    <property type="match status" value="1"/>
</dbReference>
<evidence type="ECO:0000256" key="2">
    <source>
        <dbReference type="ARBA" id="ARBA00022989"/>
    </source>
</evidence>
<dbReference type="SUPFAM" id="SSF58104">
    <property type="entry name" value="Methyl-accepting chemotaxis protein (MCP) signaling domain"/>
    <property type="match status" value="1"/>
</dbReference>
<proteinExistence type="inferred from homology"/>
<evidence type="ECO:0000259" key="7">
    <source>
        <dbReference type="PROSITE" id="PS50111"/>
    </source>
</evidence>
<keyword evidence="3 5" id="KW-0807">Transducer</keyword>
<dbReference type="Proteomes" id="UP000254118">
    <property type="component" value="Unassembled WGS sequence"/>
</dbReference>
<dbReference type="SMART" id="SM00304">
    <property type="entry name" value="HAMP"/>
    <property type="match status" value="2"/>
</dbReference>
<gene>
    <name evidence="9" type="primary">mcp4_5</name>
    <name evidence="9" type="ORF">NCTC7915_01916</name>
</gene>
<evidence type="ECO:0000256" key="1">
    <source>
        <dbReference type="ARBA" id="ARBA00022692"/>
    </source>
</evidence>
<dbReference type="GO" id="GO:0006935">
    <property type="term" value="P:chemotaxis"/>
    <property type="evidence" value="ECO:0007669"/>
    <property type="project" value="InterPro"/>
</dbReference>
<evidence type="ECO:0000256" key="3">
    <source>
        <dbReference type="ARBA" id="ARBA00023224"/>
    </source>
</evidence>
<evidence type="ECO:0000313" key="9">
    <source>
        <dbReference type="EMBL" id="STD13430.1"/>
    </source>
</evidence>
<comment type="similarity">
    <text evidence="4">Belongs to the methyl-accepting chemotaxis (MCP) protein family.</text>
</comment>
<dbReference type="InterPro" id="IPR004089">
    <property type="entry name" value="MCPsignal_dom"/>
</dbReference>
<feature type="transmembrane region" description="Helical" evidence="6">
    <location>
        <begin position="214"/>
        <end position="232"/>
    </location>
</feature>
<dbReference type="Pfam" id="PF00672">
    <property type="entry name" value="HAMP"/>
    <property type="match status" value="1"/>
</dbReference>
<feature type="domain" description="Methyl-accepting transducer" evidence="7">
    <location>
        <begin position="295"/>
        <end position="531"/>
    </location>
</feature>
<evidence type="ECO:0000313" key="10">
    <source>
        <dbReference type="Proteomes" id="UP000254118"/>
    </source>
</evidence>
<evidence type="ECO:0000256" key="6">
    <source>
        <dbReference type="SAM" id="Phobius"/>
    </source>
</evidence>
<protein>
    <submittedName>
        <fullName evidence="9">Methyl-accepting chemotaxis protein 4</fullName>
    </submittedName>
</protein>
<dbReference type="Pfam" id="PF00015">
    <property type="entry name" value="MCPsignal"/>
    <property type="match status" value="1"/>
</dbReference>
<dbReference type="PROSITE" id="PS50885">
    <property type="entry name" value="HAMP"/>
    <property type="match status" value="1"/>
</dbReference>
<evidence type="ECO:0000259" key="8">
    <source>
        <dbReference type="PROSITE" id="PS50885"/>
    </source>
</evidence>
<dbReference type="Gene3D" id="1.10.287.950">
    <property type="entry name" value="Methyl-accepting chemotaxis protein"/>
    <property type="match status" value="1"/>
</dbReference>
<sequence>MTSMFTSHAGGTEASASAGPGRRLGIRLKIMSVGMLGVIGALILGLSNVWALNSVSKATDDITSSAATSRLVGQTESLINDLNGQQNGYVLEAGRPGAGKVDDNKGSRKTYLERLNSYKQVLDQMEAGARTESGKAAIAEMKNLTPTWEATDAKVVAALNRGTVDGRTEGSRLAIEEASDIMDKIGAATSKLKDAAQARAQAAQDDVTSARSNALLIAVVTLLIIIAAVVLISMKISKGILSSVHEVLTSLTAMQNGDLRVPTTTRTSDEIGDMARAVEATRISMRDVIGEVGNASSSVAAASEELNATATQVGSSAQLSANRADAASQSANEVSQNVQTVAAGTEEMTASIREISKSANDAAGIAAQAVEVADRTNSTVAKLGTSSMEIGEVIKAITSIAEQTNLLALNATIEAARAGEAGKGFAVVANEVKDLAQETSKATEDIGRRVEAIQLDTEAAVAAIGEISSIIAQINDTQATIASAVEEQTATTNEMGRSVGDAAGGAVEISRGVADVSAAAADTSNAVEATVQAAGELSQRASDLQSLVSRFNI</sequence>
<keyword evidence="6" id="KW-0472">Membrane</keyword>
<dbReference type="PRINTS" id="PR00260">
    <property type="entry name" value="CHEMTRNSDUCR"/>
</dbReference>
<dbReference type="GO" id="GO:0007165">
    <property type="term" value="P:signal transduction"/>
    <property type="evidence" value="ECO:0007669"/>
    <property type="project" value="UniProtKB-KW"/>
</dbReference>
<comment type="caution">
    <text evidence="9">The sequence shown here is derived from an EMBL/GenBank/DDBJ whole genome shotgun (WGS) entry which is preliminary data.</text>
</comment>
<dbReference type="InterPro" id="IPR004090">
    <property type="entry name" value="Chemotax_Me-accpt_rcpt"/>
</dbReference>
<accession>A0AA46H138</accession>
<dbReference type="RefSeq" id="WP_115031555.1">
    <property type="nucleotide sequence ID" value="NZ_UFYA01000001.1"/>
</dbReference>
<dbReference type="InterPro" id="IPR003660">
    <property type="entry name" value="HAMP_dom"/>
</dbReference>
<dbReference type="PANTHER" id="PTHR32089">
    <property type="entry name" value="METHYL-ACCEPTING CHEMOTAXIS PROTEIN MCPB"/>
    <property type="match status" value="1"/>
</dbReference>
<dbReference type="AlphaFoldDB" id="A0AA46H138"/>
<feature type="domain" description="HAMP" evidence="8">
    <location>
        <begin position="238"/>
        <end position="290"/>
    </location>
</feature>
<name>A0AA46H138_9MICO</name>
<reference evidence="9 10" key="1">
    <citation type="submission" date="2018-06" db="EMBL/GenBank/DDBJ databases">
        <authorList>
            <consortium name="Pathogen Informatics"/>
            <person name="Doyle S."/>
        </authorList>
    </citation>
    <scope>NUCLEOTIDE SEQUENCE [LARGE SCALE GENOMIC DNA]</scope>
    <source>
        <strain evidence="9 10">NCTC7915</strain>
    </source>
</reference>
<dbReference type="PANTHER" id="PTHR32089:SF112">
    <property type="entry name" value="LYSOZYME-LIKE PROTEIN-RELATED"/>
    <property type="match status" value="1"/>
</dbReference>
<evidence type="ECO:0000256" key="4">
    <source>
        <dbReference type="ARBA" id="ARBA00029447"/>
    </source>
</evidence>
<feature type="transmembrane region" description="Helical" evidence="6">
    <location>
        <begin position="30"/>
        <end position="52"/>
    </location>
</feature>
<evidence type="ECO:0000256" key="5">
    <source>
        <dbReference type="PROSITE-ProRule" id="PRU00284"/>
    </source>
</evidence>
<organism evidence="9 10">
    <name type="scientific">Dermatophilus congolensis</name>
    <dbReference type="NCBI Taxonomy" id="1863"/>
    <lineage>
        <taxon>Bacteria</taxon>
        <taxon>Bacillati</taxon>
        <taxon>Actinomycetota</taxon>
        <taxon>Actinomycetes</taxon>
        <taxon>Micrococcales</taxon>
        <taxon>Dermatophilaceae</taxon>
        <taxon>Dermatophilus</taxon>
    </lineage>
</organism>